<proteinExistence type="predicted"/>
<feature type="non-terminal residue" evidence="1">
    <location>
        <position position="1"/>
    </location>
</feature>
<reference evidence="1" key="1">
    <citation type="journal article" date="2015" name="Nature">
        <title>Complex archaea that bridge the gap between prokaryotes and eukaryotes.</title>
        <authorList>
            <person name="Spang A."/>
            <person name="Saw J.H."/>
            <person name="Jorgensen S.L."/>
            <person name="Zaremba-Niedzwiedzka K."/>
            <person name="Martijn J."/>
            <person name="Lind A.E."/>
            <person name="van Eijk R."/>
            <person name="Schleper C."/>
            <person name="Guy L."/>
            <person name="Ettema T.J."/>
        </authorList>
    </citation>
    <scope>NUCLEOTIDE SEQUENCE</scope>
</reference>
<sequence length="31" mass="3390">AVEFFEDMTAFPDALIAAGEIDVQVEVEEFG</sequence>
<dbReference type="AlphaFoldDB" id="A0A0F9DA46"/>
<gene>
    <name evidence="1" type="ORF">LCGC14_2571130</name>
</gene>
<accession>A0A0F9DA46</accession>
<evidence type="ECO:0000313" key="1">
    <source>
        <dbReference type="EMBL" id="KKL08913.1"/>
    </source>
</evidence>
<dbReference type="EMBL" id="LAZR01042694">
    <property type="protein sequence ID" value="KKL08913.1"/>
    <property type="molecule type" value="Genomic_DNA"/>
</dbReference>
<protein>
    <submittedName>
        <fullName evidence="1">Uncharacterized protein</fullName>
    </submittedName>
</protein>
<organism evidence="1">
    <name type="scientific">marine sediment metagenome</name>
    <dbReference type="NCBI Taxonomy" id="412755"/>
    <lineage>
        <taxon>unclassified sequences</taxon>
        <taxon>metagenomes</taxon>
        <taxon>ecological metagenomes</taxon>
    </lineage>
</organism>
<name>A0A0F9DA46_9ZZZZ</name>
<comment type="caution">
    <text evidence="1">The sequence shown here is derived from an EMBL/GenBank/DDBJ whole genome shotgun (WGS) entry which is preliminary data.</text>
</comment>